<dbReference type="CTD" id="10661"/>
<keyword evidence="14" id="KW-1185">Reference proteome</keyword>
<organism evidence="13 14">
    <name type="scientific">Paramormyrops kingsleyae</name>
    <dbReference type="NCBI Taxonomy" id="1676925"/>
    <lineage>
        <taxon>Eukaryota</taxon>
        <taxon>Metazoa</taxon>
        <taxon>Chordata</taxon>
        <taxon>Craniata</taxon>
        <taxon>Vertebrata</taxon>
        <taxon>Euteleostomi</taxon>
        <taxon>Actinopterygii</taxon>
        <taxon>Neopterygii</taxon>
        <taxon>Teleostei</taxon>
        <taxon>Osteoglossocephala</taxon>
        <taxon>Osteoglossomorpha</taxon>
        <taxon>Osteoglossiformes</taxon>
        <taxon>Mormyridae</taxon>
        <taxon>Paramormyrops</taxon>
    </lineage>
</organism>
<keyword evidence="5" id="KW-0862">Zinc</keyword>
<dbReference type="RefSeq" id="XP_023647525.1">
    <property type="nucleotide sequence ID" value="XM_023791757.2"/>
</dbReference>
<dbReference type="GO" id="GO:0060038">
    <property type="term" value="P:cardiac muscle cell proliferation"/>
    <property type="evidence" value="ECO:0007669"/>
    <property type="project" value="Ensembl"/>
</dbReference>
<dbReference type="FunFam" id="3.30.160.60:FF:000018">
    <property type="entry name" value="Krueppel-like factor 15"/>
    <property type="match status" value="1"/>
</dbReference>
<dbReference type="OrthoDB" id="4748970at2759"/>
<dbReference type="PROSITE" id="PS00028">
    <property type="entry name" value="ZINC_FINGER_C2H2_1"/>
    <property type="match status" value="3"/>
</dbReference>
<dbReference type="Pfam" id="PF00096">
    <property type="entry name" value="zf-C2H2"/>
    <property type="match status" value="3"/>
</dbReference>
<dbReference type="FunFam" id="3.30.160.60:FF:002639">
    <property type="entry name" value="Kruppel-Like Factor (Zinc finger protein)"/>
    <property type="match status" value="1"/>
</dbReference>
<protein>
    <submittedName>
        <fullName evidence="13">Kruppel like factor 1 (erythroid)</fullName>
    </submittedName>
</protein>
<evidence type="ECO:0000256" key="10">
    <source>
        <dbReference type="PROSITE-ProRule" id="PRU00042"/>
    </source>
</evidence>
<dbReference type="GO" id="GO:0008270">
    <property type="term" value="F:zinc ion binding"/>
    <property type="evidence" value="ECO:0007669"/>
    <property type="project" value="UniProtKB-KW"/>
</dbReference>
<dbReference type="GeneTree" id="ENSGT00940000163957"/>
<dbReference type="KEGG" id="pki:111833467"/>
<keyword evidence="4 10" id="KW-0863">Zinc-finger</keyword>
<evidence type="ECO:0000256" key="4">
    <source>
        <dbReference type="ARBA" id="ARBA00022771"/>
    </source>
</evidence>
<comment type="subcellular location">
    <subcellularLocation>
        <location evidence="1">Nucleus</location>
    </subcellularLocation>
</comment>
<evidence type="ECO:0000256" key="7">
    <source>
        <dbReference type="ARBA" id="ARBA00023125"/>
    </source>
</evidence>
<dbReference type="Proteomes" id="UP000261540">
    <property type="component" value="Unplaced"/>
</dbReference>
<keyword evidence="7" id="KW-0238">DNA-binding</keyword>
<dbReference type="STRING" id="1676925.ENSPKIP00000026286"/>
<dbReference type="Ensembl" id="ENSPKIT00000007039.1">
    <property type="protein sequence ID" value="ENSPKIP00000026286.1"/>
    <property type="gene ID" value="ENSPKIG00000008842.1"/>
</dbReference>
<dbReference type="PANTHER" id="PTHR23235:SF145">
    <property type="entry name" value="KRUPPEL-LIKE FACTOR 1"/>
    <property type="match status" value="1"/>
</dbReference>
<keyword evidence="8" id="KW-0804">Transcription</keyword>
<dbReference type="PROSITE" id="PS50157">
    <property type="entry name" value="ZINC_FINGER_C2H2_2"/>
    <property type="match status" value="3"/>
</dbReference>
<proteinExistence type="predicted"/>
<accession>A0A3B3S8G4</accession>
<dbReference type="GO" id="GO:0010628">
    <property type="term" value="P:positive regulation of gene expression"/>
    <property type="evidence" value="ECO:0007669"/>
    <property type="project" value="Ensembl"/>
</dbReference>
<dbReference type="GO" id="GO:0060319">
    <property type="term" value="P:primitive erythrocyte differentiation"/>
    <property type="evidence" value="ECO:0007669"/>
    <property type="project" value="Ensembl"/>
</dbReference>
<dbReference type="GO" id="GO:0000978">
    <property type="term" value="F:RNA polymerase II cis-regulatory region sequence-specific DNA binding"/>
    <property type="evidence" value="ECO:0007669"/>
    <property type="project" value="Ensembl"/>
</dbReference>
<evidence type="ECO:0000259" key="12">
    <source>
        <dbReference type="PROSITE" id="PS50157"/>
    </source>
</evidence>
<dbReference type="GO" id="GO:0000785">
    <property type="term" value="C:chromatin"/>
    <property type="evidence" value="ECO:0007669"/>
    <property type="project" value="Ensembl"/>
</dbReference>
<reference evidence="13" key="1">
    <citation type="submission" date="2025-08" db="UniProtKB">
        <authorList>
            <consortium name="Ensembl"/>
        </authorList>
    </citation>
    <scope>IDENTIFICATION</scope>
</reference>
<name>A0A3B3S8G4_9TELE</name>
<evidence type="ECO:0000256" key="6">
    <source>
        <dbReference type="ARBA" id="ARBA00023015"/>
    </source>
</evidence>
<evidence type="ECO:0000313" key="13">
    <source>
        <dbReference type="Ensembl" id="ENSPKIP00000026286.1"/>
    </source>
</evidence>
<dbReference type="GeneID" id="111833467"/>
<evidence type="ECO:0000256" key="9">
    <source>
        <dbReference type="ARBA" id="ARBA00023242"/>
    </source>
</evidence>
<dbReference type="FunFam" id="3.30.160.60:FF:000707">
    <property type="entry name" value="Putative Krueppel-like factor 1"/>
    <property type="match status" value="1"/>
</dbReference>
<dbReference type="GO" id="GO:0043697">
    <property type="term" value="P:cell dedifferentiation"/>
    <property type="evidence" value="ECO:0007669"/>
    <property type="project" value="Ensembl"/>
</dbReference>
<dbReference type="GO" id="GO:0000981">
    <property type="term" value="F:DNA-binding transcription factor activity, RNA polymerase II-specific"/>
    <property type="evidence" value="ECO:0007669"/>
    <property type="project" value="Ensembl"/>
</dbReference>
<dbReference type="InterPro" id="IPR013087">
    <property type="entry name" value="Znf_C2H2_type"/>
</dbReference>
<evidence type="ECO:0000256" key="8">
    <source>
        <dbReference type="ARBA" id="ARBA00023163"/>
    </source>
</evidence>
<dbReference type="InterPro" id="IPR036236">
    <property type="entry name" value="Znf_C2H2_sf"/>
</dbReference>
<feature type="region of interest" description="Disordered" evidence="11">
    <location>
        <begin position="47"/>
        <end position="73"/>
    </location>
</feature>
<sequence length="382" mass="42717">MAVSQASLPSFSSFSNFFSSSEDMKVSVFNDGSLHLDLQEKKPTFEIHSSHQHDSAQTLSAEQPDEDNGPCWDVEFLMSGWGDSSPEFNPPVDYSFQRLAPPEQGGPYQAGELEVAGLREQIAADRHHVNSGGFMADLLSPAEQLSSVLPEPYGRRYGAQAHGKPQYSLQSPLDETPFSMGTKPDRYSETGTINLSKGRLRDFGFCNPRPAPALSFSDSQLLQMTTIDAETPRTPPRHYSHVPGYPQLRGYSSQSIHSHYHTAGLFPPAQTLLQSCSGPPTGPEEQRIRKAVKKRAAVHSCNYPGCEKTYTKSSHLKAHLRTHTGEKPYHCTWEGCGWKFARSDELTRHYRKHTGQKPYECILCQRAFSRSDHLALHMKRHV</sequence>
<feature type="domain" description="C2H2-type" evidence="12">
    <location>
        <begin position="329"/>
        <end position="358"/>
    </location>
</feature>
<dbReference type="GO" id="GO:0005634">
    <property type="term" value="C:nucleus"/>
    <property type="evidence" value="ECO:0007669"/>
    <property type="project" value="UniProtKB-SubCell"/>
</dbReference>
<dbReference type="GO" id="GO:0010725">
    <property type="term" value="P:regulation of primitive erythrocyte differentiation"/>
    <property type="evidence" value="ECO:0007669"/>
    <property type="project" value="Ensembl"/>
</dbReference>
<keyword evidence="6" id="KW-0805">Transcription regulation</keyword>
<evidence type="ECO:0000256" key="1">
    <source>
        <dbReference type="ARBA" id="ARBA00004123"/>
    </source>
</evidence>
<feature type="domain" description="C2H2-type" evidence="12">
    <location>
        <begin position="299"/>
        <end position="328"/>
    </location>
</feature>
<evidence type="ECO:0000313" key="14">
    <source>
        <dbReference type="Proteomes" id="UP000261540"/>
    </source>
</evidence>
<feature type="domain" description="C2H2-type" evidence="12">
    <location>
        <begin position="359"/>
        <end position="382"/>
    </location>
</feature>
<dbReference type="GO" id="GO:0031100">
    <property type="term" value="P:animal organ regeneration"/>
    <property type="evidence" value="ECO:0007669"/>
    <property type="project" value="Ensembl"/>
</dbReference>
<dbReference type="PANTHER" id="PTHR23235">
    <property type="entry name" value="KRUEPPEL-LIKE TRANSCRIPTION FACTOR"/>
    <property type="match status" value="1"/>
</dbReference>
<evidence type="ECO:0000256" key="11">
    <source>
        <dbReference type="SAM" id="MobiDB-lite"/>
    </source>
</evidence>
<evidence type="ECO:0000256" key="2">
    <source>
        <dbReference type="ARBA" id="ARBA00022723"/>
    </source>
</evidence>
<dbReference type="Gene3D" id="3.30.160.60">
    <property type="entry name" value="Classic Zinc Finger"/>
    <property type="match status" value="3"/>
</dbReference>
<keyword evidence="9" id="KW-0539">Nucleus</keyword>
<dbReference type="SMART" id="SM00355">
    <property type="entry name" value="ZnF_C2H2"/>
    <property type="match status" value="3"/>
</dbReference>
<keyword evidence="2" id="KW-0479">Metal-binding</keyword>
<evidence type="ECO:0000256" key="3">
    <source>
        <dbReference type="ARBA" id="ARBA00022737"/>
    </source>
</evidence>
<dbReference type="AlphaFoldDB" id="A0A3B3S8G4"/>
<reference evidence="13" key="2">
    <citation type="submission" date="2025-09" db="UniProtKB">
        <authorList>
            <consortium name="Ensembl"/>
        </authorList>
    </citation>
    <scope>IDENTIFICATION</scope>
</reference>
<evidence type="ECO:0000256" key="5">
    <source>
        <dbReference type="ARBA" id="ARBA00022833"/>
    </source>
</evidence>
<dbReference type="GO" id="GO:0055007">
    <property type="term" value="P:cardiac muscle cell differentiation"/>
    <property type="evidence" value="ECO:0007669"/>
    <property type="project" value="Ensembl"/>
</dbReference>
<dbReference type="SUPFAM" id="SSF57667">
    <property type="entry name" value="beta-beta-alpha zinc fingers"/>
    <property type="match status" value="2"/>
</dbReference>
<keyword evidence="3" id="KW-0677">Repeat</keyword>
<dbReference type="GO" id="GO:0045214">
    <property type="term" value="P:sarcomere organization"/>
    <property type="evidence" value="ECO:0007669"/>
    <property type="project" value="Ensembl"/>
</dbReference>